<dbReference type="SUPFAM" id="SSF56300">
    <property type="entry name" value="Metallo-dependent phosphatases"/>
    <property type="match status" value="1"/>
</dbReference>
<dbReference type="InterPro" id="IPR050535">
    <property type="entry name" value="DNA_Repair-Maintenance_Comp"/>
</dbReference>
<protein>
    <submittedName>
        <fullName evidence="3">Metallophosphoesterase</fullName>
    </submittedName>
</protein>
<reference evidence="3 4" key="1">
    <citation type="submission" date="2024-08" db="EMBL/GenBank/DDBJ databases">
        <title>Whole-genome sequencing of halo(alkali)philic microorganisms from hypersaline lakes.</title>
        <authorList>
            <person name="Sorokin D.Y."/>
            <person name="Merkel A.Y."/>
            <person name="Messina E."/>
            <person name="Yakimov M."/>
        </authorList>
    </citation>
    <scope>NUCLEOTIDE SEQUENCE [LARGE SCALE GENOMIC DNA]</scope>
    <source>
        <strain evidence="3 4">Cl-TMA</strain>
    </source>
</reference>
<keyword evidence="1" id="KW-0378">Hydrolase</keyword>
<organism evidence="3 4">
    <name type="scientific">Thiohalorhabdus methylotrophus</name>
    <dbReference type="NCBI Taxonomy" id="3242694"/>
    <lineage>
        <taxon>Bacteria</taxon>
        <taxon>Pseudomonadati</taxon>
        <taxon>Pseudomonadota</taxon>
        <taxon>Gammaproteobacteria</taxon>
        <taxon>Thiohalorhabdales</taxon>
        <taxon>Thiohalorhabdaceae</taxon>
        <taxon>Thiohalorhabdus</taxon>
    </lineage>
</organism>
<comment type="caution">
    <text evidence="3">The sequence shown here is derived from an EMBL/GenBank/DDBJ whole genome shotgun (WGS) entry which is preliminary data.</text>
</comment>
<dbReference type="Gene3D" id="3.60.21.10">
    <property type="match status" value="1"/>
</dbReference>
<dbReference type="Proteomes" id="UP001575181">
    <property type="component" value="Unassembled WGS sequence"/>
</dbReference>
<dbReference type="InterPro" id="IPR004843">
    <property type="entry name" value="Calcineurin-like_PHP"/>
</dbReference>
<feature type="domain" description="Calcineurin-like phosphoesterase" evidence="2">
    <location>
        <begin position="5"/>
        <end position="206"/>
    </location>
</feature>
<dbReference type="PANTHER" id="PTHR30337">
    <property type="entry name" value="COMPONENT OF ATP-DEPENDENT DSDNA EXONUCLEASE"/>
    <property type="match status" value="1"/>
</dbReference>
<evidence type="ECO:0000313" key="4">
    <source>
        <dbReference type="Proteomes" id="UP001575181"/>
    </source>
</evidence>
<name>A0ABV4TTJ7_9GAMM</name>
<dbReference type="InterPro" id="IPR041796">
    <property type="entry name" value="Mre11_N"/>
</dbReference>
<evidence type="ECO:0000256" key="1">
    <source>
        <dbReference type="ARBA" id="ARBA00022801"/>
    </source>
</evidence>
<evidence type="ECO:0000313" key="3">
    <source>
        <dbReference type="EMBL" id="MFA9459896.1"/>
    </source>
</evidence>
<dbReference type="CDD" id="cd00840">
    <property type="entry name" value="MPP_Mre11_N"/>
    <property type="match status" value="1"/>
</dbReference>
<dbReference type="PANTHER" id="PTHR30337:SF7">
    <property type="entry name" value="PHOSPHOESTERASE"/>
    <property type="match status" value="1"/>
</dbReference>
<dbReference type="EMBL" id="JBGUAW010000002">
    <property type="protein sequence ID" value="MFA9459896.1"/>
    <property type="molecule type" value="Genomic_DNA"/>
</dbReference>
<evidence type="ECO:0000259" key="2">
    <source>
        <dbReference type="Pfam" id="PF00149"/>
    </source>
</evidence>
<dbReference type="RefSeq" id="WP_373654680.1">
    <property type="nucleotide sequence ID" value="NZ_JBGUAW010000002.1"/>
</dbReference>
<sequence length="413" mass="44681">MTEPFRFLHLADLHLDTAFRGRDESVREALRRATRDAFQAAVETAIDRGAHVVLLAGDIFDGDLLTFATERFLLDGCQRLGEAGIAVVSCTGNHDPGGTSHRTRALDWPDNVHLAHGAQPVSVEIPGSDGEPVGRVVAAGHAKAREDRNLASSFPAQAGDLPTVGLLHTQVVGADSAENHDTYAPSEPADFDKPGYHYWALGHIHKRQQIRSDPPVWYPGNLQGRHPREPGPKGGNWVEIPPFGLAQVEFVPLAPLTWQTVAVADPGGGNLDALVADLVARVPEPDAEQRLVRLELSGPHLLAGELGDAENRRELEEQLADRLDALAVEVRDRGLHQPVDREGLRSSPSPLATALELLERAESDDALLDALTPEVLSPAAPTEDEERRAYLRALLTDLEPELVDRLVQPGNGG</sequence>
<dbReference type="Pfam" id="PF00149">
    <property type="entry name" value="Metallophos"/>
    <property type="match status" value="1"/>
</dbReference>
<gene>
    <name evidence="3" type="ORF">ACERLL_03545</name>
</gene>
<proteinExistence type="predicted"/>
<keyword evidence="4" id="KW-1185">Reference proteome</keyword>
<accession>A0ABV4TTJ7</accession>
<dbReference type="InterPro" id="IPR029052">
    <property type="entry name" value="Metallo-depent_PP-like"/>
</dbReference>